<proteinExistence type="predicted"/>
<dbReference type="PANTHER" id="PTHR30574">
    <property type="entry name" value="INNER MEMBRANE PROTEIN YEDE"/>
    <property type="match status" value="1"/>
</dbReference>
<dbReference type="AlphaFoldDB" id="G0R005"/>
<evidence type="ECO:0008006" key="11">
    <source>
        <dbReference type="Google" id="ProtNLM"/>
    </source>
</evidence>
<comment type="subcellular location">
    <subcellularLocation>
        <location evidence="1">Cell inner membrane</location>
        <topology evidence="1">Multi-pass membrane protein</topology>
    </subcellularLocation>
</comment>
<dbReference type="RefSeq" id="XP_004030451.1">
    <property type="nucleotide sequence ID" value="XM_004030403.1"/>
</dbReference>
<name>G0R005_ICHMU</name>
<keyword evidence="2" id="KW-0813">Transport</keyword>
<evidence type="ECO:0000256" key="3">
    <source>
        <dbReference type="ARBA" id="ARBA00022475"/>
    </source>
</evidence>
<evidence type="ECO:0000256" key="5">
    <source>
        <dbReference type="ARBA" id="ARBA00022692"/>
    </source>
</evidence>
<keyword evidence="10" id="KW-1185">Reference proteome</keyword>
<feature type="transmembrane region" description="Helical" evidence="8">
    <location>
        <begin position="16"/>
        <end position="35"/>
    </location>
</feature>
<dbReference type="InParanoid" id="G0R005"/>
<dbReference type="GeneID" id="14905310"/>
<dbReference type="Proteomes" id="UP000008983">
    <property type="component" value="Unassembled WGS sequence"/>
</dbReference>
<keyword evidence="3" id="KW-1003">Cell membrane</keyword>
<dbReference type="InterPro" id="IPR046513">
    <property type="entry name" value="DUF6691"/>
</dbReference>
<sequence length="189" mass="20759">MSGLISGIINYNQSHWKISIISGILVTTCIFWLIFKFEKIKNTETYIFPTPEQQLKDLNIFGFALSGFLVGIGTKLGNGCTSGHGVCGLPRLSIRSYVAPKPLFQEQFSVPPKGKVDLKLIMGAILFGIGWGFGGLCPGPSYVSFAVFSPHISVVFVGSLIIGNYLVDKINEIKQEKVQTDEIELIKKK</sequence>
<evidence type="ECO:0000256" key="6">
    <source>
        <dbReference type="ARBA" id="ARBA00022989"/>
    </source>
</evidence>
<feature type="transmembrane region" description="Helical" evidence="8">
    <location>
        <begin position="118"/>
        <end position="136"/>
    </location>
</feature>
<gene>
    <name evidence="9" type="ORF">IMG5_160950</name>
</gene>
<dbReference type="GO" id="GO:0005886">
    <property type="term" value="C:plasma membrane"/>
    <property type="evidence" value="ECO:0007669"/>
    <property type="project" value="UniProtKB-SubCell"/>
</dbReference>
<keyword evidence="5 8" id="KW-0812">Transmembrane</keyword>
<evidence type="ECO:0000256" key="1">
    <source>
        <dbReference type="ARBA" id="ARBA00004429"/>
    </source>
</evidence>
<dbReference type="OrthoDB" id="10254418at2759"/>
<evidence type="ECO:0000256" key="2">
    <source>
        <dbReference type="ARBA" id="ARBA00022448"/>
    </source>
</evidence>
<keyword evidence="4" id="KW-0997">Cell inner membrane</keyword>
<keyword evidence="7 8" id="KW-0472">Membrane</keyword>
<dbReference type="EMBL" id="GL984173">
    <property type="protein sequence ID" value="EGR29215.1"/>
    <property type="molecule type" value="Genomic_DNA"/>
</dbReference>
<accession>G0R005</accession>
<evidence type="ECO:0000313" key="10">
    <source>
        <dbReference type="Proteomes" id="UP000008983"/>
    </source>
</evidence>
<dbReference type="InterPro" id="IPR007272">
    <property type="entry name" value="Sulf_transp_TsuA/YedE"/>
</dbReference>
<dbReference type="eggNOG" id="ENOG502S27S">
    <property type="taxonomic scope" value="Eukaryota"/>
</dbReference>
<dbReference type="Pfam" id="PF20398">
    <property type="entry name" value="DUF6691"/>
    <property type="match status" value="1"/>
</dbReference>
<evidence type="ECO:0000256" key="8">
    <source>
        <dbReference type="SAM" id="Phobius"/>
    </source>
</evidence>
<protein>
    <recommendedName>
        <fullName evidence="11">Sulphur transport domain-containing protein</fullName>
    </recommendedName>
</protein>
<evidence type="ECO:0000313" key="9">
    <source>
        <dbReference type="EMBL" id="EGR29215.1"/>
    </source>
</evidence>
<evidence type="ECO:0000256" key="7">
    <source>
        <dbReference type="ARBA" id="ARBA00023136"/>
    </source>
</evidence>
<organism evidence="9 10">
    <name type="scientific">Ichthyophthirius multifiliis</name>
    <name type="common">White spot disease agent</name>
    <name type="synonym">Ich</name>
    <dbReference type="NCBI Taxonomy" id="5932"/>
    <lineage>
        <taxon>Eukaryota</taxon>
        <taxon>Sar</taxon>
        <taxon>Alveolata</taxon>
        <taxon>Ciliophora</taxon>
        <taxon>Intramacronucleata</taxon>
        <taxon>Oligohymenophorea</taxon>
        <taxon>Hymenostomatida</taxon>
        <taxon>Ophryoglenina</taxon>
        <taxon>Ichthyophthirius</taxon>
    </lineage>
</organism>
<evidence type="ECO:0000256" key="4">
    <source>
        <dbReference type="ARBA" id="ARBA00022519"/>
    </source>
</evidence>
<reference evidence="9 10" key="1">
    <citation type="submission" date="2011-07" db="EMBL/GenBank/DDBJ databases">
        <authorList>
            <person name="Coyne R."/>
            <person name="Brami D."/>
            <person name="Johnson J."/>
            <person name="Hostetler J."/>
            <person name="Hannick L."/>
            <person name="Clark T."/>
            <person name="Cassidy-Hanley D."/>
            <person name="Inman J."/>
        </authorList>
    </citation>
    <scope>NUCLEOTIDE SEQUENCE [LARGE SCALE GENOMIC DNA]</scope>
    <source>
        <strain evidence="9 10">G5</strain>
    </source>
</reference>
<feature type="transmembrane region" description="Helical" evidence="8">
    <location>
        <begin position="142"/>
        <end position="167"/>
    </location>
</feature>
<keyword evidence="6 8" id="KW-1133">Transmembrane helix</keyword>
<dbReference type="PANTHER" id="PTHR30574:SF1">
    <property type="entry name" value="SULPHUR TRANSPORT DOMAIN-CONTAINING PROTEIN"/>
    <property type="match status" value="1"/>
</dbReference>